<dbReference type="SMART" id="SM00098">
    <property type="entry name" value="alkPPc"/>
    <property type="match status" value="1"/>
</dbReference>
<organism evidence="4 5">
    <name type="scientific">Methylophilus glucosoxydans</name>
    <dbReference type="NCBI Taxonomy" id="752553"/>
    <lineage>
        <taxon>Bacteria</taxon>
        <taxon>Pseudomonadati</taxon>
        <taxon>Pseudomonadota</taxon>
        <taxon>Betaproteobacteria</taxon>
        <taxon>Nitrosomonadales</taxon>
        <taxon>Methylophilaceae</taxon>
        <taxon>Methylophilus</taxon>
    </lineage>
</organism>
<accession>A0ABW3GGR2</accession>
<keyword evidence="1" id="KW-0597">Phosphoprotein</keyword>
<dbReference type="InterPro" id="IPR001952">
    <property type="entry name" value="Alkaline_phosphatase"/>
</dbReference>
<dbReference type="RefSeq" id="WP_194748058.1">
    <property type="nucleotide sequence ID" value="NZ_JBHTJW010000002.1"/>
</dbReference>
<keyword evidence="5" id="KW-1185">Reference proteome</keyword>
<dbReference type="EMBL" id="JBHTJW010000002">
    <property type="protein sequence ID" value="MFD0929826.1"/>
    <property type="molecule type" value="Genomic_DNA"/>
</dbReference>
<dbReference type="Pfam" id="PF00245">
    <property type="entry name" value="Alk_phosphatase"/>
    <property type="match status" value="1"/>
</dbReference>
<evidence type="ECO:0000256" key="2">
    <source>
        <dbReference type="RuleBase" id="RU003946"/>
    </source>
</evidence>
<gene>
    <name evidence="4" type="ORF">ACFQ1T_08550</name>
</gene>
<dbReference type="SUPFAM" id="SSF53649">
    <property type="entry name" value="Alkaline phosphatase-like"/>
    <property type="match status" value="1"/>
</dbReference>
<dbReference type="PRINTS" id="PR00113">
    <property type="entry name" value="ALKPHPHTASE"/>
</dbReference>
<evidence type="ECO:0000313" key="4">
    <source>
        <dbReference type="EMBL" id="MFD0929826.1"/>
    </source>
</evidence>
<feature type="chain" id="PRO_5045732689" evidence="3">
    <location>
        <begin position="29"/>
        <end position="514"/>
    </location>
</feature>
<dbReference type="PANTHER" id="PTHR11596:SF5">
    <property type="entry name" value="ALKALINE PHOSPHATASE"/>
    <property type="match status" value="1"/>
</dbReference>
<evidence type="ECO:0000313" key="5">
    <source>
        <dbReference type="Proteomes" id="UP001597106"/>
    </source>
</evidence>
<evidence type="ECO:0000256" key="3">
    <source>
        <dbReference type="SAM" id="SignalP"/>
    </source>
</evidence>
<sequence>MQLFNLKRTALLAMLLGTQVSLTQPLMAEENAQFWLNDGAASLSDSKKLVPNARKAKNVILFVGDGMGISTVTGARIFEGQLKGKDGERNKLSFEEFPYVALSKTYSTNQQTSDSAPTMTAIISGVKTNDGIISLNQSVPRNEANPAVINANKVTTLLEQAEQAGKATGVVSTARITHATPAATYAHISNRDWEANANLSAAAASNGVKDIAAQLIDNFGNGKLGDGVDVVFGGGRSYFLPNSIKDIEGAKGRRTDGRNLTQEYVNKFGGVYIENQSAFNALNPATTNKVLGLFNPSHMEYEQDRPNDIAGEPSLAEMTGKAIDILKKNQNGFFLMVEGGRIDHASHAGNAYRTFKDAVALSDAVREAASKVNLNDTLIIVTADHSHTLTIGGYPKRGNPILGKVVEPGKTTPTLAADGKPYTTVSFANGPGYHTNSPGDAVYNEAIAAGRVVDMSGVDTEDPDFHQEALVPLSSETHAGEEVAIYAVGPKAYLVHGVQEQSYIYQVMKDAFGF</sequence>
<dbReference type="CDD" id="cd16012">
    <property type="entry name" value="ALP"/>
    <property type="match status" value="1"/>
</dbReference>
<dbReference type="InterPro" id="IPR017850">
    <property type="entry name" value="Alkaline_phosphatase_core_sf"/>
</dbReference>
<keyword evidence="3" id="KW-0732">Signal</keyword>
<proteinExistence type="inferred from homology"/>
<dbReference type="Gene3D" id="3.40.720.10">
    <property type="entry name" value="Alkaline Phosphatase, subunit A"/>
    <property type="match status" value="1"/>
</dbReference>
<name>A0ABW3GGR2_9PROT</name>
<comment type="caution">
    <text evidence="4">The sequence shown here is derived from an EMBL/GenBank/DDBJ whole genome shotgun (WGS) entry which is preliminary data.</text>
</comment>
<protein>
    <submittedName>
        <fullName evidence="4">Alkaline phosphatase</fullName>
    </submittedName>
</protein>
<dbReference type="PANTHER" id="PTHR11596">
    <property type="entry name" value="ALKALINE PHOSPHATASE"/>
    <property type="match status" value="1"/>
</dbReference>
<evidence type="ECO:0000256" key="1">
    <source>
        <dbReference type="ARBA" id="ARBA00022553"/>
    </source>
</evidence>
<reference evidence="5" key="1">
    <citation type="journal article" date="2019" name="Int. J. Syst. Evol. Microbiol.">
        <title>The Global Catalogue of Microorganisms (GCM) 10K type strain sequencing project: providing services to taxonomists for standard genome sequencing and annotation.</title>
        <authorList>
            <consortium name="The Broad Institute Genomics Platform"/>
            <consortium name="The Broad Institute Genome Sequencing Center for Infectious Disease"/>
            <person name="Wu L."/>
            <person name="Ma J."/>
        </authorList>
    </citation>
    <scope>NUCLEOTIDE SEQUENCE [LARGE SCALE GENOMIC DNA]</scope>
    <source>
        <strain evidence="5">CCUG 59685</strain>
    </source>
</reference>
<feature type="signal peptide" evidence="3">
    <location>
        <begin position="1"/>
        <end position="28"/>
    </location>
</feature>
<dbReference type="Proteomes" id="UP001597106">
    <property type="component" value="Unassembled WGS sequence"/>
</dbReference>
<comment type="similarity">
    <text evidence="2">Belongs to the alkaline phosphatase family.</text>
</comment>